<dbReference type="STRING" id="76114.ebA3090"/>
<dbReference type="HOGENOM" id="CLU_1615617_0_0_4"/>
<dbReference type="EMBL" id="CR555306">
    <property type="protein sequence ID" value="CAI07865.1"/>
    <property type="molecule type" value="Genomic_DNA"/>
</dbReference>
<sequence>MRFARNTAKAGTLLVPAFFRSLSNTAGSREQPAKPLPSVLRAVAALFPNFAHDLALDHDSLAWFRTPPPLSGCSGTRLGGAHGLAQVPCFPPDIAPDQYSRCHHHCEEDHREGQCKAEEDRGSCDCAELLQQADRFRRVVVEVFQKGFESRIALHASSWLWLDV</sequence>
<evidence type="ECO:0000313" key="1">
    <source>
        <dbReference type="EMBL" id="CAI07865.1"/>
    </source>
</evidence>
<name>Q5P498_AROAE</name>
<keyword evidence="2" id="KW-1185">Reference proteome</keyword>
<dbReference type="AlphaFoldDB" id="Q5P498"/>
<proteinExistence type="predicted"/>
<dbReference type="KEGG" id="eba:ebA3090"/>
<accession>Q5P498</accession>
<gene>
    <name evidence="1" type="ORF">ebA3090</name>
</gene>
<evidence type="ECO:0000313" key="2">
    <source>
        <dbReference type="Proteomes" id="UP000006552"/>
    </source>
</evidence>
<organism evidence="1 2">
    <name type="scientific">Aromatoleum aromaticum (strain DSM 19018 / LMG 30748 / EbN1)</name>
    <name type="common">Azoarcus sp. (strain EbN1)</name>
    <dbReference type="NCBI Taxonomy" id="76114"/>
    <lineage>
        <taxon>Bacteria</taxon>
        <taxon>Pseudomonadati</taxon>
        <taxon>Pseudomonadota</taxon>
        <taxon>Betaproteobacteria</taxon>
        <taxon>Rhodocyclales</taxon>
        <taxon>Rhodocyclaceae</taxon>
        <taxon>Aromatoleum</taxon>
    </lineage>
</organism>
<dbReference type="Proteomes" id="UP000006552">
    <property type="component" value="Chromosome"/>
</dbReference>
<reference evidence="1 2" key="1">
    <citation type="journal article" date="2005" name="Arch. Microbiol.">
        <title>The genome sequence of an anaerobic aromatic-degrading denitrifying bacterium, strain EbN1.</title>
        <authorList>
            <person name="Rabus R."/>
            <person name="Kube M."/>
            <person name="Heider J."/>
            <person name="Beck A."/>
            <person name="Heitmann K."/>
            <person name="Widdel F."/>
            <person name="Reinhardt R."/>
        </authorList>
    </citation>
    <scope>NUCLEOTIDE SEQUENCE [LARGE SCALE GENOMIC DNA]</scope>
    <source>
        <strain evidence="1 2">EbN1</strain>
    </source>
</reference>
<protein>
    <submittedName>
        <fullName evidence="1">Uncharacterized protein</fullName>
    </submittedName>
</protein>